<gene>
    <name evidence="3" type="ORF">DGAL_LOCUS14935</name>
</gene>
<evidence type="ECO:0000313" key="3">
    <source>
        <dbReference type="EMBL" id="CAH0111295.1"/>
    </source>
</evidence>
<dbReference type="Proteomes" id="UP000789390">
    <property type="component" value="Unassembled WGS sequence"/>
</dbReference>
<keyword evidence="1" id="KW-0472">Membrane</keyword>
<keyword evidence="2" id="KW-0732">Signal</keyword>
<evidence type="ECO:0000256" key="1">
    <source>
        <dbReference type="SAM" id="Phobius"/>
    </source>
</evidence>
<reference evidence="3" key="1">
    <citation type="submission" date="2021-11" db="EMBL/GenBank/DDBJ databases">
        <authorList>
            <person name="Schell T."/>
        </authorList>
    </citation>
    <scope>NUCLEOTIDE SEQUENCE</scope>
    <source>
        <strain evidence="3">M5</strain>
    </source>
</reference>
<sequence length="493" mass="55538">MLRLLVLLSSVVFFNGIPSSTNEIQAFEEDPSAAKSDGLLLSESTSFRRFKNYESTIEPDLGSCGQQSKVPCIESGTCKSIPLLEPARCRRRYCPLNKVYCLDFDGCMIPDPIFIFSLSTKEKRCPIPLSLCANKDLCQYVLRKNYDDLREPSVNRLNCSLMTNQIVFANSSCKAHSDCHWTAKCCPDGGLNRQCVTYERKILPARVSNDVDYATTDTSLSSTQFNSENSSFPIDPWPTSSQNKTKLTMIRIMNPFDTVVDGRLLEFQLSMRVQLAKALNISESLFNRIVARNGSILLEIEMSPVTDNMTIEVDQAYVKLTAMLKQGSLVLTDLNNTKLNIPPQNNGEVLTDETGGYSNIFIGVTAASLSSTFLLIFWVVWNLKKNKTINPMGARSERLNSRSLFMTKQSTDHLGLESSQGFRRNSSNKFTTFAESQVQWEIFQQHFPAKQDYVWKSQSDEAVWAGINHQVQWPQLLDAPDEESVPITNRPNK</sequence>
<dbReference type="EMBL" id="CAKKLH010000313">
    <property type="protein sequence ID" value="CAH0111295.1"/>
    <property type="molecule type" value="Genomic_DNA"/>
</dbReference>
<protein>
    <submittedName>
        <fullName evidence="3">Uncharacterized protein</fullName>
    </submittedName>
</protein>
<feature type="transmembrane region" description="Helical" evidence="1">
    <location>
        <begin position="360"/>
        <end position="381"/>
    </location>
</feature>
<comment type="caution">
    <text evidence="3">The sequence shown here is derived from an EMBL/GenBank/DDBJ whole genome shotgun (WGS) entry which is preliminary data.</text>
</comment>
<dbReference type="AlphaFoldDB" id="A0A8J2WAH7"/>
<proteinExistence type="predicted"/>
<feature type="chain" id="PRO_5035260722" evidence="2">
    <location>
        <begin position="17"/>
        <end position="493"/>
    </location>
</feature>
<feature type="signal peptide" evidence="2">
    <location>
        <begin position="1"/>
        <end position="16"/>
    </location>
</feature>
<keyword evidence="4" id="KW-1185">Reference proteome</keyword>
<name>A0A8J2WAH7_9CRUS</name>
<evidence type="ECO:0000256" key="2">
    <source>
        <dbReference type="SAM" id="SignalP"/>
    </source>
</evidence>
<keyword evidence="1" id="KW-1133">Transmembrane helix</keyword>
<keyword evidence="1" id="KW-0812">Transmembrane</keyword>
<organism evidence="3 4">
    <name type="scientific">Daphnia galeata</name>
    <dbReference type="NCBI Taxonomy" id="27404"/>
    <lineage>
        <taxon>Eukaryota</taxon>
        <taxon>Metazoa</taxon>
        <taxon>Ecdysozoa</taxon>
        <taxon>Arthropoda</taxon>
        <taxon>Crustacea</taxon>
        <taxon>Branchiopoda</taxon>
        <taxon>Diplostraca</taxon>
        <taxon>Cladocera</taxon>
        <taxon>Anomopoda</taxon>
        <taxon>Daphniidae</taxon>
        <taxon>Daphnia</taxon>
    </lineage>
</organism>
<dbReference type="OrthoDB" id="6344041at2759"/>
<evidence type="ECO:0000313" key="4">
    <source>
        <dbReference type="Proteomes" id="UP000789390"/>
    </source>
</evidence>
<accession>A0A8J2WAH7</accession>